<reference evidence="3 4" key="1">
    <citation type="submission" date="2023-07" db="EMBL/GenBank/DDBJ databases">
        <title>Genomic Encyclopedia of Type Strains, Phase IV (KMG-IV): sequencing the most valuable type-strain genomes for metagenomic binning, comparative biology and taxonomic classification.</title>
        <authorList>
            <person name="Goeker M."/>
        </authorList>
    </citation>
    <scope>NUCLEOTIDE SEQUENCE [LARGE SCALE GENOMIC DNA]</scope>
    <source>
        <strain evidence="3 4">DSM 25924</strain>
    </source>
</reference>
<dbReference type="InterPro" id="IPR005654">
    <property type="entry name" value="ATPase_AFG1-like"/>
</dbReference>
<name>A0ABT9LWX2_9BACL</name>
<dbReference type="PANTHER" id="PTHR30050">
    <property type="entry name" value="CHROMOSOMAL REPLICATION INITIATOR PROTEIN DNAA"/>
    <property type="match status" value="1"/>
</dbReference>
<dbReference type="Pfam" id="PF03969">
    <property type="entry name" value="AFG1_ATPase"/>
    <property type="match status" value="1"/>
</dbReference>
<proteinExistence type="predicted"/>
<keyword evidence="4" id="KW-1185">Reference proteome</keyword>
<keyword evidence="2" id="KW-0067">ATP-binding</keyword>
<dbReference type="PANTHER" id="PTHR30050:SF4">
    <property type="entry name" value="ATP-BINDING PROTEIN RV3427C IN INSERTION SEQUENCE-RELATED"/>
    <property type="match status" value="1"/>
</dbReference>
<dbReference type="Proteomes" id="UP001229209">
    <property type="component" value="Unassembled WGS sequence"/>
</dbReference>
<evidence type="ECO:0000313" key="4">
    <source>
        <dbReference type="Proteomes" id="UP001229209"/>
    </source>
</evidence>
<accession>A0ABT9LWX2</accession>
<evidence type="ECO:0000256" key="1">
    <source>
        <dbReference type="ARBA" id="ARBA00022741"/>
    </source>
</evidence>
<gene>
    <name evidence="3" type="ORF">J2S04_001711</name>
</gene>
<dbReference type="EMBL" id="JAURUO010000008">
    <property type="protein sequence ID" value="MDP9728760.1"/>
    <property type="molecule type" value="Genomic_DNA"/>
</dbReference>
<comment type="caution">
    <text evidence="3">The sequence shown here is derived from an EMBL/GenBank/DDBJ whole genome shotgun (WGS) entry which is preliminary data.</text>
</comment>
<organism evidence="3 4">
    <name type="scientific">Alicyclobacillus tolerans</name>
    <dbReference type="NCBI Taxonomy" id="90970"/>
    <lineage>
        <taxon>Bacteria</taxon>
        <taxon>Bacillati</taxon>
        <taxon>Bacillota</taxon>
        <taxon>Bacilli</taxon>
        <taxon>Bacillales</taxon>
        <taxon>Alicyclobacillaceae</taxon>
        <taxon>Alicyclobacillus</taxon>
    </lineage>
</organism>
<dbReference type="CDD" id="cd00009">
    <property type="entry name" value="AAA"/>
    <property type="match status" value="1"/>
</dbReference>
<protein>
    <submittedName>
        <fullName evidence="3">Primosomal protein DnaI</fullName>
    </submittedName>
</protein>
<dbReference type="SUPFAM" id="SSF52540">
    <property type="entry name" value="P-loop containing nucleoside triphosphate hydrolases"/>
    <property type="match status" value="1"/>
</dbReference>
<dbReference type="InterPro" id="IPR027417">
    <property type="entry name" value="P-loop_NTPase"/>
</dbReference>
<evidence type="ECO:0000313" key="3">
    <source>
        <dbReference type="EMBL" id="MDP9728760.1"/>
    </source>
</evidence>
<dbReference type="RefSeq" id="WP_203115411.1">
    <property type="nucleotide sequence ID" value="NZ_JAURUO010000008.1"/>
</dbReference>
<keyword evidence="1" id="KW-0547">Nucleotide-binding</keyword>
<dbReference type="Gene3D" id="3.40.50.300">
    <property type="entry name" value="P-loop containing nucleotide triphosphate hydrolases"/>
    <property type="match status" value="1"/>
</dbReference>
<sequence length="314" mass="36643">MSGFKSFGDSVPEKWKKASKQKGKTLNVNLIRKHIPELDNWALTDQEIIHESIILLEHIKQQKICQNCTGYTQCQKEGDMKGFIHKLRRYGGQIVSVAERCEPYQEHEKARIVQEWSSIIGIHIQDKEYTLDNFPLEQKNRYLKLFQYCIRFANEYHVKNSYLQGVYVFGSPGVGKTHLVLGVFNRLQERGIPCLFLRSDSIFDRMRHLISEDKDLEPFIEACCNVPVLAIDEFAQERANDFTMEKLFRIINYRFHAKLPTWFTSNFSPPDIYKRGGADIQESVAALRSRILQMSRLAKIEGEDYRQKNLKSLT</sequence>
<evidence type="ECO:0000256" key="2">
    <source>
        <dbReference type="ARBA" id="ARBA00022840"/>
    </source>
</evidence>